<reference evidence="4" key="1">
    <citation type="submission" date="2017-01" db="EMBL/GenBank/DDBJ databases">
        <title>Comparative genomics of anhydrobiosis in the tardigrade Hypsibius dujardini.</title>
        <authorList>
            <person name="Yoshida Y."/>
            <person name="Koutsovoulos G."/>
            <person name="Laetsch D."/>
            <person name="Stevens L."/>
            <person name="Kumar S."/>
            <person name="Horikawa D."/>
            <person name="Ishino K."/>
            <person name="Komine S."/>
            <person name="Tomita M."/>
            <person name="Blaxter M."/>
            <person name="Arakawa K."/>
        </authorList>
    </citation>
    <scope>NUCLEOTIDE SEQUENCE [LARGE SCALE GENOMIC DNA]</scope>
    <source>
        <strain evidence="4">Z151</strain>
    </source>
</reference>
<feature type="compositionally biased region" description="Low complexity" evidence="2">
    <location>
        <begin position="51"/>
        <end position="69"/>
    </location>
</feature>
<evidence type="ECO:0000256" key="2">
    <source>
        <dbReference type="SAM" id="MobiDB-lite"/>
    </source>
</evidence>
<sequence>MTHYKEDEELLEHLREDSGFQAFKTKAVDDVVAGNGNTHSELHETVKEKASVSSASSSSSSSPPSTGRSSVERHVTYTHTEAKSGPLIHTTHPVVLSSASGMLAHEIMEEQSGFMASATHVSGSEHGVAAAHESPELREQRLKDEAKYREKQDEIARKHDKHLEKVTEEYRKKTEAEAEKIRKELEKQYKRDIDYRKEMVDESVKRQKKELELEVKYAKKELDHERLLAKEALEQSKMHTDVLVNLDTSAGHTVSGGSHVTEEEYSEHHTEHKKTIAEKLKETFTGHH</sequence>
<feature type="coiled-coil region" evidence="1">
    <location>
        <begin position="171"/>
        <end position="228"/>
    </location>
</feature>
<dbReference type="EMBL" id="MTYJ01000023">
    <property type="protein sequence ID" value="OQV21398.1"/>
    <property type="molecule type" value="Genomic_DNA"/>
</dbReference>
<keyword evidence="4" id="KW-1185">Reference proteome</keyword>
<accession>A0A1W0X1Q9</accession>
<comment type="caution">
    <text evidence="3">The sequence shown here is derived from an EMBL/GenBank/DDBJ whole genome shotgun (WGS) entry which is preliminary data.</text>
</comment>
<dbReference type="Proteomes" id="UP000192578">
    <property type="component" value="Unassembled WGS sequence"/>
</dbReference>
<feature type="compositionally biased region" description="Basic and acidic residues" evidence="2">
    <location>
        <begin position="40"/>
        <end position="50"/>
    </location>
</feature>
<protein>
    <submittedName>
        <fullName evidence="3">Uncharacterized protein</fullName>
    </submittedName>
</protein>
<keyword evidence="1" id="KW-0175">Coiled coil</keyword>
<feature type="compositionally biased region" description="Basic and acidic residues" evidence="2">
    <location>
        <begin position="260"/>
        <end position="274"/>
    </location>
</feature>
<evidence type="ECO:0000256" key="1">
    <source>
        <dbReference type="SAM" id="Coils"/>
    </source>
</evidence>
<organism evidence="3 4">
    <name type="scientific">Hypsibius exemplaris</name>
    <name type="common">Freshwater tardigrade</name>
    <dbReference type="NCBI Taxonomy" id="2072580"/>
    <lineage>
        <taxon>Eukaryota</taxon>
        <taxon>Metazoa</taxon>
        <taxon>Ecdysozoa</taxon>
        <taxon>Tardigrada</taxon>
        <taxon>Eutardigrada</taxon>
        <taxon>Parachela</taxon>
        <taxon>Hypsibioidea</taxon>
        <taxon>Hypsibiidae</taxon>
        <taxon>Hypsibius</taxon>
    </lineage>
</organism>
<name>A0A1W0X1Q9_HYPEX</name>
<dbReference type="AlphaFoldDB" id="A0A1W0X1Q9"/>
<evidence type="ECO:0000313" key="3">
    <source>
        <dbReference type="EMBL" id="OQV21398.1"/>
    </source>
</evidence>
<gene>
    <name evidence="3" type="ORF">BV898_04607</name>
</gene>
<proteinExistence type="predicted"/>
<evidence type="ECO:0000313" key="4">
    <source>
        <dbReference type="Proteomes" id="UP000192578"/>
    </source>
</evidence>
<feature type="region of interest" description="Disordered" evidence="2">
    <location>
        <begin position="249"/>
        <end position="274"/>
    </location>
</feature>
<feature type="region of interest" description="Disordered" evidence="2">
    <location>
        <begin position="33"/>
        <end position="72"/>
    </location>
</feature>